<dbReference type="InterPro" id="IPR003593">
    <property type="entry name" value="AAA+_ATPase"/>
</dbReference>
<feature type="domain" description="ABC transmembrane type-1" evidence="15">
    <location>
        <begin position="788"/>
        <end position="1068"/>
    </location>
</feature>
<organism evidence="16 17">
    <name type="scientific">Acer yangbiense</name>
    <dbReference type="NCBI Taxonomy" id="1000413"/>
    <lineage>
        <taxon>Eukaryota</taxon>
        <taxon>Viridiplantae</taxon>
        <taxon>Streptophyta</taxon>
        <taxon>Embryophyta</taxon>
        <taxon>Tracheophyta</taxon>
        <taxon>Spermatophyta</taxon>
        <taxon>Magnoliopsida</taxon>
        <taxon>eudicotyledons</taxon>
        <taxon>Gunneridae</taxon>
        <taxon>Pentapetalae</taxon>
        <taxon>rosids</taxon>
        <taxon>malvids</taxon>
        <taxon>Sapindales</taxon>
        <taxon>Sapindaceae</taxon>
        <taxon>Hippocastanoideae</taxon>
        <taxon>Acereae</taxon>
        <taxon>Acer</taxon>
    </lineage>
</organism>
<feature type="domain" description="ABC transporter" evidence="14">
    <location>
        <begin position="479"/>
        <end position="703"/>
    </location>
</feature>
<dbReference type="InterPro" id="IPR003439">
    <property type="entry name" value="ABC_transporter-like_ATP-bd"/>
</dbReference>
<evidence type="ECO:0000256" key="8">
    <source>
        <dbReference type="ARBA" id="ARBA00022840"/>
    </source>
</evidence>
<dbReference type="CDD" id="cd18580">
    <property type="entry name" value="ABC_6TM_ABCC_D2"/>
    <property type="match status" value="1"/>
</dbReference>
<dbReference type="SMART" id="SM00382">
    <property type="entry name" value="AAA"/>
    <property type="match status" value="2"/>
</dbReference>
<dbReference type="GO" id="GO:0008559">
    <property type="term" value="F:ABC-type xenobiotic transporter activity"/>
    <property type="evidence" value="ECO:0007669"/>
    <property type="project" value="UniProtKB-EC"/>
</dbReference>
<dbReference type="GO" id="GO:0016020">
    <property type="term" value="C:membrane"/>
    <property type="evidence" value="ECO:0007669"/>
    <property type="project" value="UniProtKB-SubCell"/>
</dbReference>
<protein>
    <recommendedName>
        <fullName evidence="3">ABC-type xenobiotic transporter</fullName>
        <ecNumber evidence="3">7.6.2.2</ecNumber>
    </recommendedName>
</protein>
<dbReference type="FunFam" id="1.20.1560.10:FF:000003">
    <property type="entry name" value="ABC transporter C family member 10"/>
    <property type="match status" value="1"/>
</dbReference>
<dbReference type="InterPro" id="IPR017871">
    <property type="entry name" value="ABC_transporter-like_CS"/>
</dbReference>
<feature type="transmembrane region" description="Helical" evidence="13">
    <location>
        <begin position="288"/>
        <end position="320"/>
    </location>
</feature>
<evidence type="ECO:0000256" key="13">
    <source>
        <dbReference type="SAM" id="Phobius"/>
    </source>
</evidence>
<feature type="transmembrane region" description="Helical" evidence="13">
    <location>
        <begin position="392"/>
        <end position="413"/>
    </location>
</feature>
<comment type="catalytic activity">
    <reaction evidence="12">
        <text>ATP + H2O + xenobioticSide 1 = ADP + phosphate + xenobioticSide 2.</text>
        <dbReference type="EC" id="7.6.2.2"/>
    </reaction>
</comment>
<keyword evidence="11 13" id="KW-0472">Membrane</keyword>
<evidence type="ECO:0000313" key="16">
    <source>
        <dbReference type="EMBL" id="TXG54180.1"/>
    </source>
</evidence>
<evidence type="ECO:0000256" key="2">
    <source>
        <dbReference type="ARBA" id="ARBA00009726"/>
    </source>
</evidence>
<feature type="transmembrane region" description="Helical" evidence="13">
    <location>
        <begin position="820"/>
        <end position="839"/>
    </location>
</feature>
<dbReference type="EC" id="7.6.2.2" evidence="3"/>
<keyword evidence="8" id="KW-0067">ATP-binding</keyword>
<dbReference type="Pfam" id="PF00664">
    <property type="entry name" value="ABC_membrane"/>
    <property type="match status" value="2"/>
</dbReference>
<dbReference type="FunFam" id="1.20.1560.10:FF:000002">
    <property type="entry name" value="ABC transporter C family member 5"/>
    <property type="match status" value="1"/>
</dbReference>
<evidence type="ECO:0000256" key="3">
    <source>
        <dbReference type="ARBA" id="ARBA00012191"/>
    </source>
</evidence>
<dbReference type="SUPFAM" id="SSF52540">
    <property type="entry name" value="P-loop containing nucleoside triphosphate hydrolases"/>
    <property type="match status" value="2"/>
</dbReference>
<dbReference type="Proteomes" id="UP000323000">
    <property type="component" value="Chromosome 9"/>
</dbReference>
<dbReference type="Pfam" id="PF00005">
    <property type="entry name" value="ABC_tran"/>
    <property type="match status" value="2"/>
</dbReference>
<name>A0A5C7HAX4_9ROSI</name>
<dbReference type="CDD" id="cd03250">
    <property type="entry name" value="ABCC_MRP_domain1"/>
    <property type="match status" value="1"/>
</dbReference>
<dbReference type="OrthoDB" id="6500128at2759"/>
<comment type="caution">
    <text evidence="16">The sequence shown here is derived from an EMBL/GenBank/DDBJ whole genome shotgun (WGS) entry which is preliminary data.</text>
</comment>
<feature type="transmembrane region" description="Helical" evidence="13">
    <location>
        <begin position="166"/>
        <end position="190"/>
    </location>
</feature>
<keyword evidence="10 13" id="KW-1133">Transmembrane helix</keyword>
<dbReference type="InterPro" id="IPR027417">
    <property type="entry name" value="P-loop_NTPase"/>
</dbReference>
<dbReference type="PANTHER" id="PTHR24223:SF108">
    <property type="entry name" value="ABC TRANSPORTER C FAMILY MEMBER 8"/>
    <property type="match status" value="1"/>
</dbReference>
<evidence type="ECO:0000256" key="5">
    <source>
        <dbReference type="ARBA" id="ARBA00022692"/>
    </source>
</evidence>
<feature type="transmembrane region" description="Helical" evidence="13">
    <location>
        <begin position="918"/>
        <end position="936"/>
    </location>
</feature>
<dbReference type="GO" id="GO:0005524">
    <property type="term" value="F:ATP binding"/>
    <property type="evidence" value="ECO:0007669"/>
    <property type="project" value="UniProtKB-KW"/>
</dbReference>
<dbReference type="CDD" id="cd03244">
    <property type="entry name" value="ABCC_MRP_domain2"/>
    <property type="match status" value="1"/>
</dbReference>
<comment type="similarity">
    <text evidence="2">Belongs to the ABC transporter superfamily. ABCC family. Conjugate transporter (TC 3.A.1.208) subfamily.</text>
</comment>
<reference evidence="17" key="1">
    <citation type="journal article" date="2019" name="Gigascience">
        <title>De novo genome assembly of the endangered Acer yangbiense, a plant species with extremely small populations endemic to Yunnan Province, China.</title>
        <authorList>
            <person name="Yang J."/>
            <person name="Wariss H.M."/>
            <person name="Tao L."/>
            <person name="Zhang R."/>
            <person name="Yun Q."/>
            <person name="Hollingsworth P."/>
            <person name="Dao Z."/>
            <person name="Luo G."/>
            <person name="Guo H."/>
            <person name="Ma Y."/>
            <person name="Sun W."/>
        </authorList>
    </citation>
    <scope>NUCLEOTIDE SEQUENCE [LARGE SCALE GENOMIC DNA]</scope>
    <source>
        <strain evidence="17">cv. Malutang</strain>
    </source>
</reference>
<dbReference type="InterPro" id="IPR050173">
    <property type="entry name" value="ABC_transporter_C-like"/>
</dbReference>
<evidence type="ECO:0000256" key="10">
    <source>
        <dbReference type="ARBA" id="ARBA00022989"/>
    </source>
</evidence>
<dbReference type="PROSITE" id="PS50929">
    <property type="entry name" value="ABC_TM1F"/>
    <property type="match status" value="2"/>
</dbReference>
<feature type="transmembrane region" description="Helical" evidence="13">
    <location>
        <begin position="1003"/>
        <end position="1026"/>
    </location>
</feature>
<feature type="domain" description="ABC transmembrane type-1" evidence="15">
    <location>
        <begin position="167"/>
        <end position="448"/>
    </location>
</feature>
<gene>
    <name evidence="16" type="ORF">EZV62_019436</name>
</gene>
<feature type="transmembrane region" description="Helical" evidence="13">
    <location>
        <begin position="785"/>
        <end position="808"/>
    </location>
</feature>
<dbReference type="PROSITE" id="PS50893">
    <property type="entry name" value="ABC_TRANSPORTER_2"/>
    <property type="match status" value="2"/>
</dbReference>
<dbReference type="CDD" id="cd18579">
    <property type="entry name" value="ABC_6TM_ABCC_D1"/>
    <property type="match status" value="1"/>
</dbReference>
<evidence type="ECO:0000256" key="11">
    <source>
        <dbReference type="ARBA" id="ARBA00023136"/>
    </source>
</evidence>
<dbReference type="InterPro" id="IPR036640">
    <property type="entry name" value="ABC1_TM_sf"/>
</dbReference>
<dbReference type="FunFam" id="3.40.50.300:FF:000508">
    <property type="entry name" value="ABC transporter C family member 5"/>
    <property type="match status" value="1"/>
</dbReference>
<keyword evidence="4" id="KW-0813">Transport</keyword>
<feature type="domain" description="ABC transporter" evidence="14">
    <location>
        <begin position="1098"/>
        <end position="1332"/>
    </location>
</feature>
<evidence type="ECO:0000256" key="12">
    <source>
        <dbReference type="ARBA" id="ARBA00034018"/>
    </source>
</evidence>
<keyword evidence="6" id="KW-0677">Repeat</keyword>
<evidence type="ECO:0000259" key="14">
    <source>
        <dbReference type="PROSITE" id="PS50893"/>
    </source>
</evidence>
<dbReference type="InterPro" id="IPR011527">
    <property type="entry name" value="ABC1_TM_dom"/>
</dbReference>
<dbReference type="InterPro" id="IPR044726">
    <property type="entry name" value="ABCC_6TM_D2"/>
</dbReference>
<dbReference type="PANTHER" id="PTHR24223">
    <property type="entry name" value="ATP-BINDING CASSETTE SUB-FAMILY C"/>
    <property type="match status" value="1"/>
</dbReference>
<keyword evidence="9" id="KW-1278">Translocase</keyword>
<keyword evidence="17" id="KW-1185">Reference proteome</keyword>
<evidence type="ECO:0000259" key="15">
    <source>
        <dbReference type="PROSITE" id="PS50929"/>
    </source>
</evidence>
<dbReference type="GO" id="GO:0016887">
    <property type="term" value="F:ATP hydrolysis activity"/>
    <property type="evidence" value="ECO:0007669"/>
    <property type="project" value="InterPro"/>
</dbReference>
<evidence type="ECO:0000256" key="1">
    <source>
        <dbReference type="ARBA" id="ARBA00004141"/>
    </source>
</evidence>
<evidence type="ECO:0000256" key="7">
    <source>
        <dbReference type="ARBA" id="ARBA00022741"/>
    </source>
</evidence>
<evidence type="ECO:0000256" key="9">
    <source>
        <dbReference type="ARBA" id="ARBA00022967"/>
    </source>
</evidence>
<evidence type="ECO:0000256" key="4">
    <source>
        <dbReference type="ARBA" id="ARBA00022448"/>
    </source>
</evidence>
<dbReference type="Gene3D" id="1.20.1560.10">
    <property type="entry name" value="ABC transporter type 1, transmembrane domain"/>
    <property type="match status" value="2"/>
</dbReference>
<evidence type="ECO:0000313" key="17">
    <source>
        <dbReference type="Proteomes" id="UP000323000"/>
    </source>
</evidence>
<dbReference type="PROSITE" id="PS00211">
    <property type="entry name" value="ABC_TRANSPORTER_1"/>
    <property type="match status" value="1"/>
</dbReference>
<dbReference type="EMBL" id="VAHF01000009">
    <property type="protein sequence ID" value="TXG54180.1"/>
    <property type="molecule type" value="Genomic_DNA"/>
</dbReference>
<keyword evidence="7" id="KW-0547">Nucleotide-binding</keyword>
<dbReference type="InterPro" id="IPR044746">
    <property type="entry name" value="ABCC_6TM_D1"/>
</dbReference>
<feature type="transmembrane region" description="Helical" evidence="13">
    <location>
        <begin position="202"/>
        <end position="221"/>
    </location>
</feature>
<evidence type="ECO:0000256" key="6">
    <source>
        <dbReference type="ARBA" id="ARBA00022737"/>
    </source>
</evidence>
<proteinExistence type="inferred from homology"/>
<accession>A0A5C7HAX4</accession>
<comment type="subcellular location">
    <subcellularLocation>
        <location evidence="1">Membrane</location>
        <topology evidence="1">Multi-pass membrane protein</topology>
    </subcellularLocation>
</comment>
<sequence length="1466" mass="164326">MNQKASVSKEELNAKHSKQSSCVFISGKCEPWNIYMHAMFKNPLESWSTINHSGYVATGAGCFYAIIKNKSSLKLQSSGKMNQTKLGKANIFSRLTFSWINSLLWLGYTKPLVLEDIPTLLSEDEAQSAYNKFSTIWEFLLRGDGNSNNPKNLLLKTLFRVHWKEMIFAGVCALLRTLAVVTSPLLLNAFVDYSSNEHKTRLGGLFLVGCLVIVKFTESFSQRHWFFNSRRSGMRMRSALIMAIYRKQLKLSGLARRKHSTGKIVNYVAVNAYRMTISMYWFHLGWSLLVQLFLTIGVLFKVVGLSAIPGLVLVLIIGFLNIHFAKTYKKCQSLFKVAQGERLRAMSDVLNNMKIIKLQSWEEKFKTVIDLLRENEHKFLAKSQINKTYTSVMYWVSPTIVSTVVFFGCLLMKSAPLDAATIFTVIATLRSMSEPMKWIPEAFSMLIEMKISMDHLNAFLLDDELSNKESKSLEHSSDIRVEINGNFSWEPESAVPTLRDISLEVKSRQKIAVCGQVGAGKSTLLCAILREIYKISGSVSVNGTIAYVSQAPWIQSGTIRDNILFEKPMEKTKYEMVTKACALDKDMNNFSHGDLTEIGERGLNLSGGQKQRIQLARAVYNDANIYLLDDPFSAVDAETAAILFNDCVMAALKEKFVILVTHQVEFLTEADQILVMEGRQITQSGTYAELMSTPGTTFAQLVNAHKKAVSELVTSDIGNMDETQEIHDNQLESPSESCSTREDGENEISIEAFLSTQLTKEEERKIGDVGCKPMLDYFYVSKGSLLFILTLLSYFAFSALQATASYWLSLAMRFSKVNSAMLIGVYAGISTFSIPFLYLRNLFATLLGLKASKAFFSDINNSIFKAPMLFFDSTPMGRIFARISSDMNTLDSDLPASINLAAAATIDVLMTIAMMASVTWPVLIVVIPTIIIAKYIQDYSSEREFMRMNGMTKAPVLNNVSETSQGVVSIRAFNMMESFFKNYLKLVDTDTRLFFHSNAAMEWLVLQIETLQILVILTAALLVVLLPGKHLPGSVGLNLSYAFSSSTIQVIMARRQCDLSNQIVSVERIKQFMHIPPEPPAIIEDMRPPASWPLEGRIELENLKVRYRPNAPLVLKGITCTFKEGTRVGVVGRTGSGKSTLISALFRLVDPESGRILIDGLDICSIGLKDLRTKMSIIPQEPTLFQGSIRMNLDPLGMYLDHEIWEALEKCQLKDIVSSLPKLLESSVSDEGENWSVGQRQLFCLGRVLLKRNRIIVLDEATASIDSATDAILQKTIREEFPGCTVITIAHRVPTITDSDMVLVLSYGELLEYDVPSKLMETNSAFSKLVSEYSSNYKRNSMQSSRKVKLTQKSCNSVNLQSLLGKRKERTDDDHIDQAIFAKKLHKSDGFYMGFVDGQNSNYKRNSKQSSRKVKLTQKSCNSVNLQSLLGKGKERTDDDHIDQAIFAKKLHKSDGFYMGFVDGQK</sequence>
<dbReference type="Gene3D" id="3.40.50.300">
    <property type="entry name" value="P-loop containing nucleotide triphosphate hydrolases"/>
    <property type="match status" value="2"/>
</dbReference>
<keyword evidence="5 13" id="KW-0812">Transmembrane</keyword>
<dbReference type="SUPFAM" id="SSF90123">
    <property type="entry name" value="ABC transporter transmembrane region"/>
    <property type="match status" value="2"/>
</dbReference>
<dbReference type="FunFam" id="3.40.50.300:FF:000169">
    <property type="entry name" value="ABC transporter C family member 3"/>
    <property type="match status" value="1"/>
</dbReference>